<evidence type="ECO:0000256" key="1">
    <source>
        <dbReference type="SAM" id="Phobius"/>
    </source>
</evidence>
<proteinExistence type="predicted"/>
<comment type="caution">
    <text evidence="2">The sequence shown here is derived from an EMBL/GenBank/DDBJ whole genome shotgun (WGS) entry which is preliminary data.</text>
</comment>
<keyword evidence="3" id="KW-1185">Reference proteome</keyword>
<feature type="transmembrane region" description="Helical" evidence="1">
    <location>
        <begin position="41"/>
        <end position="59"/>
    </location>
</feature>
<feature type="transmembrane region" description="Helical" evidence="1">
    <location>
        <begin position="15"/>
        <end position="35"/>
    </location>
</feature>
<dbReference type="EMBL" id="JACHIA010000002">
    <property type="protein sequence ID" value="MBB6069214.1"/>
    <property type="molecule type" value="Genomic_DNA"/>
</dbReference>
<dbReference type="Proteomes" id="UP000582837">
    <property type="component" value="Unassembled WGS sequence"/>
</dbReference>
<dbReference type="RefSeq" id="WP_170038045.1">
    <property type="nucleotide sequence ID" value="NZ_JABDTL010000002.1"/>
</dbReference>
<reference evidence="2 3" key="1">
    <citation type="submission" date="2020-08" db="EMBL/GenBank/DDBJ databases">
        <title>Genomic Encyclopedia of Type Strains, Phase IV (KMG-IV): sequencing the most valuable type-strain genomes for metagenomic binning, comparative biology and taxonomic classification.</title>
        <authorList>
            <person name="Goeker M."/>
        </authorList>
    </citation>
    <scope>NUCLEOTIDE SEQUENCE [LARGE SCALE GENOMIC DNA]</scope>
    <source>
        <strain evidence="2 3">DSM 29007</strain>
    </source>
</reference>
<sequence>MPAGSVSPNDRFRRALGMVFAVAGLVWLCLALYNARGDGRFNWSGLVPFLVLIAGMSLARSGRPRG</sequence>
<evidence type="ECO:0000313" key="3">
    <source>
        <dbReference type="Proteomes" id="UP000582837"/>
    </source>
</evidence>
<name>A0A841GV61_9BACT</name>
<protein>
    <submittedName>
        <fullName evidence="2">Uncharacterized protein</fullName>
    </submittedName>
</protein>
<evidence type="ECO:0000313" key="2">
    <source>
        <dbReference type="EMBL" id="MBB6069214.1"/>
    </source>
</evidence>
<gene>
    <name evidence="2" type="ORF">HNQ61_000829</name>
</gene>
<organism evidence="2 3">
    <name type="scientific">Longimicrobium terrae</name>
    <dbReference type="NCBI Taxonomy" id="1639882"/>
    <lineage>
        <taxon>Bacteria</taxon>
        <taxon>Pseudomonadati</taxon>
        <taxon>Gemmatimonadota</taxon>
        <taxon>Longimicrobiia</taxon>
        <taxon>Longimicrobiales</taxon>
        <taxon>Longimicrobiaceae</taxon>
        <taxon>Longimicrobium</taxon>
    </lineage>
</organism>
<keyword evidence="1" id="KW-1133">Transmembrane helix</keyword>
<dbReference type="AlphaFoldDB" id="A0A841GV61"/>
<keyword evidence="1" id="KW-0472">Membrane</keyword>
<keyword evidence="1" id="KW-0812">Transmembrane</keyword>
<accession>A0A841GV61</accession>